<proteinExistence type="predicted"/>
<dbReference type="CDD" id="cd03808">
    <property type="entry name" value="GT4_CapM-like"/>
    <property type="match status" value="1"/>
</dbReference>
<gene>
    <name evidence="3" type="ORF">DI551_07210</name>
</gene>
<evidence type="ECO:0000313" key="4">
    <source>
        <dbReference type="Proteomes" id="UP000249417"/>
    </source>
</evidence>
<dbReference type="Proteomes" id="UP000249417">
    <property type="component" value="Unassembled WGS sequence"/>
</dbReference>
<keyword evidence="3" id="KW-0808">Transferase</keyword>
<accession>A0A2W5MZC6</accession>
<organism evidence="3 4">
    <name type="scientific">Micavibrio aeruginosavorus</name>
    <dbReference type="NCBI Taxonomy" id="349221"/>
    <lineage>
        <taxon>Bacteria</taxon>
        <taxon>Pseudomonadati</taxon>
        <taxon>Bdellovibrionota</taxon>
        <taxon>Bdellovibrionia</taxon>
        <taxon>Bdellovibrionales</taxon>
        <taxon>Pseudobdellovibrionaceae</taxon>
        <taxon>Micavibrio</taxon>
    </lineage>
</organism>
<dbReference type="InterPro" id="IPR001296">
    <property type="entry name" value="Glyco_trans_1"/>
</dbReference>
<dbReference type="EMBL" id="QFQB01000047">
    <property type="protein sequence ID" value="PZQ45499.1"/>
    <property type="molecule type" value="Genomic_DNA"/>
</dbReference>
<feature type="domain" description="Glycosyl transferase family 1" evidence="1">
    <location>
        <begin position="194"/>
        <end position="363"/>
    </location>
</feature>
<evidence type="ECO:0000259" key="2">
    <source>
        <dbReference type="Pfam" id="PF13477"/>
    </source>
</evidence>
<dbReference type="Pfam" id="PF00534">
    <property type="entry name" value="Glycos_transf_1"/>
    <property type="match status" value="1"/>
</dbReference>
<dbReference type="InterPro" id="IPR028098">
    <property type="entry name" value="Glyco_trans_4-like_N"/>
</dbReference>
<reference evidence="3 4" key="1">
    <citation type="submission" date="2017-08" db="EMBL/GenBank/DDBJ databases">
        <title>Infants hospitalized years apart are colonized by the same room-sourced microbial strains.</title>
        <authorList>
            <person name="Brooks B."/>
            <person name="Olm M.R."/>
            <person name="Firek B.A."/>
            <person name="Baker R."/>
            <person name="Thomas B.C."/>
            <person name="Morowitz M.J."/>
            <person name="Banfield J.F."/>
        </authorList>
    </citation>
    <scope>NUCLEOTIDE SEQUENCE [LARGE SCALE GENOMIC DNA]</scope>
    <source>
        <strain evidence="3">S2_005_002_R2_29</strain>
    </source>
</reference>
<dbReference type="PANTHER" id="PTHR12526:SF638">
    <property type="entry name" value="SPORE COAT PROTEIN SA"/>
    <property type="match status" value="1"/>
</dbReference>
<feature type="domain" description="Glycosyltransferase subfamily 4-like N-terminal" evidence="2">
    <location>
        <begin position="15"/>
        <end position="165"/>
    </location>
</feature>
<evidence type="ECO:0000313" key="3">
    <source>
        <dbReference type="EMBL" id="PZQ45499.1"/>
    </source>
</evidence>
<dbReference type="PANTHER" id="PTHR12526">
    <property type="entry name" value="GLYCOSYLTRANSFERASE"/>
    <property type="match status" value="1"/>
</dbReference>
<sequence>MACKMDGVGMSKGKFLLIVNNAETFWSHRVALAKSIMEDGWELHLATSNASQDSRIAQMGMIPQDLPPYSSSLNPLGQARVLFEIFKTIRAVKPDILHTITLRYSFWAGLALHLIRPTPPAVFTIAGLGSLLESGKPQVKAVRLLVAPLFRIAFGGKKRFVIFQNPDDAKALLRLGAVEREQCAVIRGSGVDTKEFAFVPEPDNEIPIVLFSSRLLKAKGIGEFVHAARILKSKGIVARFQVAGDAGVGNHDAVSPEQIAQWKEEGTVEFLGKRKDMPQLMAQANIVTLPSYYGEGLPKVLLEAASVGRAIVTTDMPGCRETVEKDVTGILVEPKNAWSLSDALENLLKDAPLRKSMGEKGRARIEADFTIEKVNAKTLSVYKRFFPFKEKAALKKAA</sequence>
<dbReference type="SUPFAM" id="SSF53756">
    <property type="entry name" value="UDP-Glycosyltransferase/glycogen phosphorylase"/>
    <property type="match status" value="1"/>
</dbReference>
<dbReference type="AlphaFoldDB" id="A0A2W5MZC6"/>
<dbReference type="Gene3D" id="3.40.50.2000">
    <property type="entry name" value="Glycogen Phosphorylase B"/>
    <property type="match status" value="2"/>
</dbReference>
<comment type="caution">
    <text evidence="3">The sequence shown here is derived from an EMBL/GenBank/DDBJ whole genome shotgun (WGS) entry which is preliminary data.</text>
</comment>
<name>A0A2W5MZC6_9BACT</name>
<protein>
    <submittedName>
        <fullName evidence="3">Glycosyltransferase family 1 protein</fullName>
    </submittedName>
</protein>
<dbReference type="GO" id="GO:0016757">
    <property type="term" value="F:glycosyltransferase activity"/>
    <property type="evidence" value="ECO:0007669"/>
    <property type="project" value="InterPro"/>
</dbReference>
<dbReference type="Pfam" id="PF13477">
    <property type="entry name" value="Glyco_trans_4_2"/>
    <property type="match status" value="1"/>
</dbReference>
<evidence type="ECO:0000259" key="1">
    <source>
        <dbReference type="Pfam" id="PF00534"/>
    </source>
</evidence>